<dbReference type="RefSeq" id="WP_313867970.1">
    <property type="nucleotide sequence ID" value="NZ_CP132507.1"/>
</dbReference>
<keyword evidence="2" id="KW-0472">Membrane</keyword>
<dbReference type="GO" id="GO:0016301">
    <property type="term" value="F:kinase activity"/>
    <property type="evidence" value="ECO:0007669"/>
    <property type="project" value="UniProtKB-KW"/>
</dbReference>
<sequence>MFFQKIQRFVIPLAALAALVLSYRHYGWPGVALVGGALVMWQLLHFTRMLQVLKRAANRPIGHVDSAVMLHAKLRPGVPLLHVVAMTRSLGQLESPKDTQPERFRWSDTSGSSVLCVFLGGKLQSWELFRPEPPASEEAAGTPAALTVDVAP</sequence>
<keyword evidence="2" id="KW-0812">Transmembrane</keyword>
<feature type="region of interest" description="Disordered" evidence="1">
    <location>
        <begin position="133"/>
        <end position="152"/>
    </location>
</feature>
<keyword evidence="3" id="KW-0418">Kinase</keyword>
<evidence type="ECO:0000256" key="1">
    <source>
        <dbReference type="SAM" id="MobiDB-lite"/>
    </source>
</evidence>
<name>A0ABZ0B0D1_9BURK</name>
<gene>
    <name evidence="3" type="ORF">RAN89_01835</name>
</gene>
<keyword evidence="3" id="KW-0808">Transferase</keyword>
<evidence type="ECO:0000313" key="4">
    <source>
        <dbReference type="Proteomes" id="UP001302257"/>
    </source>
</evidence>
<reference evidence="3 4" key="1">
    <citation type="submission" date="2023-08" db="EMBL/GenBank/DDBJ databases">
        <title>Rhodoferax potami sp. nov. and Rhodoferax mekongensis sp. nov., isolated from the Mekong River in Thailand.</title>
        <authorList>
            <person name="Kitikhun S."/>
            <person name="Charoenyingcharoen P."/>
            <person name="Siriarchawattana P."/>
            <person name="Likhitrattanapisal S."/>
            <person name="Nilsakha T."/>
            <person name="Chanpet A."/>
            <person name="Rattanawaree P."/>
            <person name="Ingsriswang S."/>
        </authorList>
    </citation>
    <scope>NUCLEOTIDE SEQUENCE [LARGE SCALE GENOMIC DNA]</scope>
    <source>
        <strain evidence="3 4">TBRC 17307</strain>
    </source>
</reference>
<keyword evidence="4" id="KW-1185">Reference proteome</keyword>
<organism evidence="3 4">
    <name type="scientific">Rhodoferax mekongensis</name>
    <dbReference type="NCBI Taxonomy" id="3068341"/>
    <lineage>
        <taxon>Bacteria</taxon>
        <taxon>Pseudomonadati</taxon>
        <taxon>Pseudomonadota</taxon>
        <taxon>Betaproteobacteria</taxon>
        <taxon>Burkholderiales</taxon>
        <taxon>Comamonadaceae</taxon>
        <taxon>Rhodoferax</taxon>
    </lineage>
</organism>
<dbReference type="Proteomes" id="UP001302257">
    <property type="component" value="Chromosome"/>
</dbReference>
<feature type="transmembrane region" description="Helical" evidence="2">
    <location>
        <begin position="32"/>
        <end position="50"/>
    </location>
</feature>
<proteinExistence type="predicted"/>
<dbReference type="EMBL" id="CP132507">
    <property type="protein sequence ID" value="WNO05184.1"/>
    <property type="molecule type" value="Genomic_DNA"/>
</dbReference>
<keyword evidence="2" id="KW-1133">Transmembrane helix</keyword>
<protein>
    <submittedName>
        <fullName evidence="3">Glycerate kinase</fullName>
    </submittedName>
</protein>
<evidence type="ECO:0000256" key="2">
    <source>
        <dbReference type="SAM" id="Phobius"/>
    </source>
</evidence>
<accession>A0ABZ0B0D1</accession>
<evidence type="ECO:0000313" key="3">
    <source>
        <dbReference type="EMBL" id="WNO05184.1"/>
    </source>
</evidence>